<evidence type="ECO:0000256" key="2">
    <source>
        <dbReference type="ARBA" id="ARBA00023054"/>
    </source>
</evidence>
<dbReference type="PANTHER" id="PTHR22691">
    <property type="entry name" value="YEAST SPT2-RELATED"/>
    <property type="match status" value="1"/>
</dbReference>
<dbReference type="RefSeq" id="XP_019036875.1">
    <property type="nucleotide sequence ID" value="XM_019183846.1"/>
</dbReference>
<dbReference type="STRING" id="683960.A0A1E3NWZ4"/>
<comment type="similarity">
    <text evidence="1">Belongs to the SPT2 family.</text>
</comment>
<dbReference type="GO" id="GO:0042393">
    <property type="term" value="F:histone binding"/>
    <property type="evidence" value="ECO:0007669"/>
    <property type="project" value="TreeGrafter"/>
</dbReference>
<dbReference type="GO" id="GO:0006360">
    <property type="term" value="P:transcription by RNA polymerase I"/>
    <property type="evidence" value="ECO:0007669"/>
    <property type="project" value="TreeGrafter"/>
</dbReference>
<dbReference type="EMBL" id="KV454213">
    <property type="protein sequence ID" value="ODQ57668.1"/>
    <property type="molecule type" value="Genomic_DNA"/>
</dbReference>
<dbReference type="Pfam" id="PF08243">
    <property type="entry name" value="SPT2"/>
    <property type="match status" value="1"/>
</dbReference>
<organism evidence="4 5">
    <name type="scientific">Wickerhamomyces anomalus (strain ATCC 58044 / CBS 1984 / NCYC 433 / NRRL Y-366-8)</name>
    <name type="common">Yeast</name>
    <name type="synonym">Hansenula anomala</name>
    <dbReference type="NCBI Taxonomy" id="683960"/>
    <lineage>
        <taxon>Eukaryota</taxon>
        <taxon>Fungi</taxon>
        <taxon>Dikarya</taxon>
        <taxon>Ascomycota</taxon>
        <taxon>Saccharomycotina</taxon>
        <taxon>Saccharomycetes</taxon>
        <taxon>Phaffomycetales</taxon>
        <taxon>Wickerhamomycetaceae</taxon>
        <taxon>Wickerhamomyces</taxon>
    </lineage>
</organism>
<feature type="compositionally biased region" description="Polar residues" evidence="3">
    <location>
        <begin position="33"/>
        <end position="56"/>
    </location>
</feature>
<feature type="compositionally biased region" description="Low complexity" evidence="3">
    <location>
        <begin position="192"/>
        <end position="202"/>
    </location>
</feature>
<feature type="compositionally biased region" description="Polar residues" evidence="3">
    <location>
        <begin position="154"/>
        <end position="170"/>
    </location>
</feature>
<evidence type="ECO:0000256" key="1">
    <source>
        <dbReference type="ARBA" id="ARBA00006461"/>
    </source>
</evidence>
<reference evidence="4 5" key="1">
    <citation type="journal article" date="2016" name="Proc. Natl. Acad. Sci. U.S.A.">
        <title>Comparative genomics of biotechnologically important yeasts.</title>
        <authorList>
            <person name="Riley R."/>
            <person name="Haridas S."/>
            <person name="Wolfe K.H."/>
            <person name="Lopes M.R."/>
            <person name="Hittinger C.T."/>
            <person name="Goeker M."/>
            <person name="Salamov A.A."/>
            <person name="Wisecaver J.H."/>
            <person name="Long T.M."/>
            <person name="Calvey C.H."/>
            <person name="Aerts A.L."/>
            <person name="Barry K.W."/>
            <person name="Choi C."/>
            <person name="Clum A."/>
            <person name="Coughlan A.Y."/>
            <person name="Deshpande S."/>
            <person name="Douglass A.P."/>
            <person name="Hanson S.J."/>
            <person name="Klenk H.-P."/>
            <person name="LaButti K.M."/>
            <person name="Lapidus A."/>
            <person name="Lindquist E.A."/>
            <person name="Lipzen A.M."/>
            <person name="Meier-Kolthoff J.P."/>
            <person name="Ohm R.A."/>
            <person name="Otillar R.P."/>
            <person name="Pangilinan J.L."/>
            <person name="Peng Y."/>
            <person name="Rokas A."/>
            <person name="Rosa C.A."/>
            <person name="Scheuner C."/>
            <person name="Sibirny A.A."/>
            <person name="Slot J.C."/>
            <person name="Stielow J.B."/>
            <person name="Sun H."/>
            <person name="Kurtzman C.P."/>
            <person name="Blackwell M."/>
            <person name="Grigoriev I.V."/>
            <person name="Jeffries T.W."/>
        </authorList>
    </citation>
    <scope>NUCLEOTIDE SEQUENCE [LARGE SCALE GENOMIC DNA]</scope>
    <source>
        <strain evidence="5">ATCC 58044 / CBS 1984 / NCYC 433 / NRRL Y-366-8</strain>
    </source>
</reference>
<feature type="region of interest" description="Disordered" evidence="3">
    <location>
        <begin position="286"/>
        <end position="342"/>
    </location>
</feature>
<dbReference type="OrthoDB" id="4035998at2759"/>
<sequence>MSFSSLISQIKHKTKDSEAKPSYSYDPNAQKPKAQTPSSTGRRLLSKSSYEPQYTKTVDPAVQRLKELRRIENAKKEAQNPKPKTQRQRTSSSTTRAAPVRRRKTPEVSIKETVLQERPRSSSPQKRLTFAELMNQAQEKSKTLKDGKKDESIQPATQPTKYVSKTQPKTIQPRSQRSSSAPSSQNTSVRKPTSSLSNSRPSSRPPQERIPSRPKELAKPSAKLQAKLDARKKNQRAGQPRSRSRFEDDEYESDFIEDDDEEDQYEEEAGYDRDEIWKMFNRGKTRADYYDDDDDLSDMEATGSEVMNEEMRSAKRARLEEKAEAERERRRLEEKRRRLGKK</sequence>
<feature type="compositionally biased region" description="Low complexity" evidence="3">
    <location>
        <begin position="172"/>
        <end position="185"/>
    </location>
</feature>
<dbReference type="Proteomes" id="UP000094112">
    <property type="component" value="Unassembled WGS sequence"/>
</dbReference>
<dbReference type="SMART" id="SM00784">
    <property type="entry name" value="SPT2"/>
    <property type="match status" value="1"/>
</dbReference>
<evidence type="ECO:0000313" key="4">
    <source>
        <dbReference type="EMBL" id="ODQ57668.1"/>
    </source>
</evidence>
<feature type="compositionally biased region" description="Basic and acidic residues" evidence="3">
    <location>
        <begin position="139"/>
        <end position="152"/>
    </location>
</feature>
<protein>
    <recommendedName>
        <fullName evidence="6">SPT2 chromatin protein</fullName>
    </recommendedName>
</protein>
<dbReference type="GeneID" id="30201092"/>
<dbReference type="PANTHER" id="PTHR22691:SF8">
    <property type="entry name" value="PROTEIN SPT2 HOMOLOG"/>
    <property type="match status" value="1"/>
</dbReference>
<feature type="compositionally biased region" description="Basic and acidic residues" evidence="3">
    <location>
        <begin position="206"/>
        <end position="218"/>
    </location>
</feature>
<dbReference type="GO" id="GO:0003677">
    <property type="term" value="F:DNA binding"/>
    <property type="evidence" value="ECO:0007669"/>
    <property type="project" value="TreeGrafter"/>
</dbReference>
<dbReference type="InterPro" id="IPR013256">
    <property type="entry name" value="Chromatin_SPT2"/>
</dbReference>
<feature type="compositionally biased region" description="Basic and acidic residues" evidence="3">
    <location>
        <begin position="105"/>
        <end position="120"/>
    </location>
</feature>
<name>A0A1E3NWZ4_WICAA</name>
<accession>A0A1E3NWZ4</accession>
<dbReference type="GO" id="GO:0006334">
    <property type="term" value="P:nucleosome assembly"/>
    <property type="evidence" value="ECO:0007669"/>
    <property type="project" value="TreeGrafter"/>
</dbReference>
<keyword evidence="2" id="KW-0175">Coiled coil</keyword>
<evidence type="ECO:0000313" key="5">
    <source>
        <dbReference type="Proteomes" id="UP000094112"/>
    </source>
</evidence>
<dbReference type="GO" id="GO:0005730">
    <property type="term" value="C:nucleolus"/>
    <property type="evidence" value="ECO:0007669"/>
    <property type="project" value="TreeGrafter"/>
</dbReference>
<keyword evidence="5" id="KW-1185">Reference proteome</keyword>
<gene>
    <name evidence="4" type="ORF">WICANDRAFT_65014</name>
</gene>
<evidence type="ECO:0000256" key="3">
    <source>
        <dbReference type="SAM" id="MobiDB-lite"/>
    </source>
</evidence>
<feature type="compositionally biased region" description="Acidic residues" evidence="3">
    <location>
        <begin position="247"/>
        <end position="269"/>
    </location>
</feature>
<feature type="compositionally biased region" description="Basic and acidic residues" evidence="3">
    <location>
        <begin position="64"/>
        <end position="79"/>
    </location>
</feature>
<evidence type="ECO:0008006" key="6">
    <source>
        <dbReference type="Google" id="ProtNLM"/>
    </source>
</evidence>
<feature type="region of interest" description="Disordered" evidence="3">
    <location>
        <begin position="1"/>
        <end position="272"/>
    </location>
</feature>
<feature type="compositionally biased region" description="Basic and acidic residues" evidence="3">
    <location>
        <begin position="309"/>
        <end position="336"/>
    </location>
</feature>
<dbReference type="AlphaFoldDB" id="A0A1E3NWZ4"/>
<proteinExistence type="inferred from homology"/>